<accession>A0A9J6D6V8</accession>
<feature type="compositionally biased region" description="Polar residues" evidence="1">
    <location>
        <begin position="390"/>
        <end position="406"/>
    </location>
</feature>
<evidence type="ECO:0000313" key="3">
    <source>
        <dbReference type="Proteomes" id="UP000821866"/>
    </source>
</evidence>
<reference evidence="2" key="1">
    <citation type="journal article" date="2020" name="Cell">
        <title>Large-Scale Comparative Analyses of Tick Genomes Elucidate Their Genetic Diversity and Vector Capacities.</title>
        <authorList>
            <consortium name="Tick Genome and Microbiome Consortium (TIGMIC)"/>
            <person name="Jia N."/>
            <person name="Wang J."/>
            <person name="Shi W."/>
            <person name="Du L."/>
            <person name="Sun Y."/>
            <person name="Zhan W."/>
            <person name="Jiang J.F."/>
            <person name="Wang Q."/>
            <person name="Zhang B."/>
            <person name="Ji P."/>
            <person name="Bell-Sakyi L."/>
            <person name="Cui X.M."/>
            <person name="Yuan T.T."/>
            <person name="Jiang B.G."/>
            <person name="Yang W.F."/>
            <person name="Lam T.T."/>
            <person name="Chang Q.C."/>
            <person name="Ding S.J."/>
            <person name="Wang X.J."/>
            <person name="Zhu J.G."/>
            <person name="Ruan X.D."/>
            <person name="Zhao L."/>
            <person name="Wei J.T."/>
            <person name="Ye R.Z."/>
            <person name="Que T.C."/>
            <person name="Du C.H."/>
            <person name="Zhou Y.H."/>
            <person name="Cheng J.X."/>
            <person name="Dai P.F."/>
            <person name="Guo W.B."/>
            <person name="Han X.H."/>
            <person name="Huang E.J."/>
            <person name="Li L.F."/>
            <person name="Wei W."/>
            <person name="Gao Y.C."/>
            <person name="Liu J.Z."/>
            <person name="Shao H.Z."/>
            <person name="Wang X."/>
            <person name="Wang C.C."/>
            <person name="Yang T.C."/>
            <person name="Huo Q.B."/>
            <person name="Li W."/>
            <person name="Chen H.Y."/>
            <person name="Chen S.E."/>
            <person name="Zhou L.G."/>
            <person name="Ni X.B."/>
            <person name="Tian J.H."/>
            <person name="Sheng Y."/>
            <person name="Liu T."/>
            <person name="Pan Y.S."/>
            <person name="Xia L.Y."/>
            <person name="Li J."/>
            <person name="Zhao F."/>
            <person name="Cao W.C."/>
        </authorList>
    </citation>
    <scope>NUCLEOTIDE SEQUENCE</scope>
    <source>
        <strain evidence="2">Rmic-2018</strain>
    </source>
</reference>
<gene>
    <name evidence="2" type="ORF">HPB51_019351</name>
</gene>
<evidence type="ECO:0000313" key="2">
    <source>
        <dbReference type="EMBL" id="KAH8009792.1"/>
    </source>
</evidence>
<name>A0A9J6D6V8_RHIMP</name>
<feature type="compositionally biased region" description="Basic and acidic residues" evidence="1">
    <location>
        <begin position="328"/>
        <end position="352"/>
    </location>
</feature>
<evidence type="ECO:0008006" key="4">
    <source>
        <dbReference type="Google" id="ProtNLM"/>
    </source>
</evidence>
<protein>
    <recommendedName>
        <fullName evidence="4">CCHC-type domain-containing protein</fullName>
    </recommendedName>
</protein>
<reference evidence="2" key="2">
    <citation type="submission" date="2021-09" db="EMBL/GenBank/DDBJ databases">
        <authorList>
            <person name="Jia N."/>
            <person name="Wang J."/>
            <person name="Shi W."/>
            <person name="Du L."/>
            <person name="Sun Y."/>
            <person name="Zhan W."/>
            <person name="Jiang J."/>
            <person name="Wang Q."/>
            <person name="Zhang B."/>
            <person name="Ji P."/>
            <person name="Sakyi L.B."/>
            <person name="Cui X."/>
            <person name="Yuan T."/>
            <person name="Jiang B."/>
            <person name="Yang W."/>
            <person name="Lam T.T.-Y."/>
            <person name="Chang Q."/>
            <person name="Ding S."/>
            <person name="Wang X."/>
            <person name="Zhu J."/>
            <person name="Ruan X."/>
            <person name="Zhao L."/>
            <person name="Wei J."/>
            <person name="Que T."/>
            <person name="Du C."/>
            <person name="Cheng J."/>
            <person name="Dai P."/>
            <person name="Han X."/>
            <person name="Huang E."/>
            <person name="Gao Y."/>
            <person name="Liu J."/>
            <person name="Shao H."/>
            <person name="Ye R."/>
            <person name="Li L."/>
            <person name="Wei W."/>
            <person name="Wang X."/>
            <person name="Wang C."/>
            <person name="Huo Q."/>
            <person name="Li W."/>
            <person name="Guo W."/>
            <person name="Chen H."/>
            <person name="Chen S."/>
            <person name="Zhou L."/>
            <person name="Zhou L."/>
            <person name="Ni X."/>
            <person name="Tian J."/>
            <person name="Zhou Y."/>
            <person name="Sheng Y."/>
            <person name="Liu T."/>
            <person name="Pan Y."/>
            <person name="Xia L."/>
            <person name="Li J."/>
            <person name="Zhao F."/>
            <person name="Cao W."/>
        </authorList>
    </citation>
    <scope>NUCLEOTIDE SEQUENCE</scope>
    <source>
        <strain evidence="2">Rmic-2018</strain>
        <tissue evidence="2">Larvae</tissue>
    </source>
</reference>
<dbReference type="Proteomes" id="UP000821866">
    <property type="component" value="Chromosome 9"/>
</dbReference>
<proteinExistence type="predicted"/>
<dbReference type="AlphaFoldDB" id="A0A9J6D6V8"/>
<evidence type="ECO:0000256" key="1">
    <source>
        <dbReference type="SAM" id="MobiDB-lite"/>
    </source>
</evidence>
<organism evidence="2 3">
    <name type="scientific">Rhipicephalus microplus</name>
    <name type="common">Cattle tick</name>
    <name type="synonym">Boophilus microplus</name>
    <dbReference type="NCBI Taxonomy" id="6941"/>
    <lineage>
        <taxon>Eukaryota</taxon>
        <taxon>Metazoa</taxon>
        <taxon>Ecdysozoa</taxon>
        <taxon>Arthropoda</taxon>
        <taxon>Chelicerata</taxon>
        <taxon>Arachnida</taxon>
        <taxon>Acari</taxon>
        <taxon>Parasitiformes</taxon>
        <taxon>Ixodida</taxon>
        <taxon>Ixodoidea</taxon>
        <taxon>Ixodidae</taxon>
        <taxon>Rhipicephalinae</taxon>
        <taxon>Rhipicephalus</taxon>
        <taxon>Boophilus</taxon>
    </lineage>
</organism>
<feature type="region of interest" description="Disordered" evidence="1">
    <location>
        <begin position="328"/>
        <end position="406"/>
    </location>
</feature>
<comment type="caution">
    <text evidence="2">The sequence shown here is derived from an EMBL/GenBank/DDBJ whole genome shotgun (WGS) entry which is preliminary data.</text>
</comment>
<keyword evidence="3" id="KW-1185">Reference proteome</keyword>
<sequence length="406" mass="45793">MEVTMEDTEVLPEELRTTDWITKVRKHVKELRDTARSDMQGRQVGNARAESGAEPGEDRKKTAAGNAACKKLGYNIAECPIASYLPRLPVNDYKIIIRPKCGLALTKVSNTRLDEAVRMAAQILWIKGQEKEVLIVNDKQGTLIFNTPGIDNFWKVTRIKSIKIEGKNYDVTAYLTPHEDSGRGVVRGIDPRLSVEELTEAFGNSRNPPILGVRKLGNSSSAVIIFENETVPRFMYCYGVPLKCVLYKKRYEMGYRCGQLGHRSDVCISDHVRRQGCGMTALPEDHACEPKCKQCGKGHLTADRKCKETFRTPYTIKKRQWEAWRRMEGEERKAKDADPQTCRMEKIKERSRSRSKHRSGSRGRAGSFPRLPKRQEVELPPMTGPLKEGTSGSAVLNSGRPTSPNR</sequence>
<dbReference type="EMBL" id="JABSTU010000011">
    <property type="protein sequence ID" value="KAH8009792.1"/>
    <property type="molecule type" value="Genomic_DNA"/>
</dbReference>
<feature type="region of interest" description="Disordered" evidence="1">
    <location>
        <begin position="33"/>
        <end position="62"/>
    </location>
</feature>